<keyword evidence="7 12" id="KW-0653">Protein transport</keyword>
<evidence type="ECO:0000256" key="2">
    <source>
        <dbReference type="ARBA" id="ARBA00008445"/>
    </source>
</evidence>
<keyword evidence="10 12" id="KW-0472">Membrane</keyword>
<proteinExistence type="inferred from homology"/>
<dbReference type="NCBIfam" id="TIGR00810">
    <property type="entry name" value="secG"/>
    <property type="match status" value="1"/>
</dbReference>
<comment type="similarity">
    <text evidence="2 12">Belongs to the SecG family.</text>
</comment>
<dbReference type="Proteomes" id="UP000251205">
    <property type="component" value="Unassembled WGS sequence"/>
</dbReference>
<dbReference type="OrthoDB" id="7366942at2"/>
<dbReference type="GO" id="GO:0005886">
    <property type="term" value="C:plasma membrane"/>
    <property type="evidence" value="ECO:0007669"/>
    <property type="project" value="UniProtKB-SubCell"/>
</dbReference>
<gene>
    <name evidence="14" type="ORF">DQ393_17915</name>
</gene>
<keyword evidence="5 12" id="KW-1003">Cell membrane</keyword>
<keyword evidence="6 12" id="KW-0812">Transmembrane</keyword>
<dbReference type="GO" id="GO:0065002">
    <property type="term" value="P:intracellular protein transmembrane transport"/>
    <property type="evidence" value="ECO:0007669"/>
    <property type="project" value="TreeGrafter"/>
</dbReference>
<dbReference type="GO" id="GO:0015450">
    <property type="term" value="F:protein-transporting ATPase activity"/>
    <property type="evidence" value="ECO:0007669"/>
    <property type="project" value="UniProtKB-UniRule"/>
</dbReference>
<evidence type="ECO:0000313" key="15">
    <source>
        <dbReference type="Proteomes" id="UP000251205"/>
    </source>
</evidence>
<name>A0A329YE37_RHITR</name>
<comment type="caution">
    <text evidence="14">The sequence shown here is derived from an EMBL/GenBank/DDBJ whole genome shotgun (WGS) entry which is preliminary data.</text>
</comment>
<keyword evidence="9 12" id="KW-0811">Translocation</keyword>
<evidence type="ECO:0000256" key="12">
    <source>
        <dbReference type="RuleBase" id="RU365087"/>
    </source>
</evidence>
<reference evidence="14 15" key="1">
    <citation type="submission" date="2018-06" db="EMBL/GenBank/DDBJ databases">
        <title>Whole Genome Sequence of an efficient microsymbiont, Rhizobium tropici.</title>
        <authorList>
            <person name="Srinivasan R."/>
            <person name="Singh H.V."/>
            <person name="Srivastava R."/>
            <person name="Kumari B."/>
            <person name="Radhakrishna A."/>
        </authorList>
    </citation>
    <scope>NUCLEOTIDE SEQUENCE [LARGE SCALE GENOMIC DNA]</scope>
    <source>
        <strain evidence="14 15">IGFRI Rhizo-19</strain>
    </source>
</reference>
<dbReference type="RefSeq" id="WP_112343098.1">
    <property type="nucleotide sequence ID" value="NZ_QMKK01000043.1"/>
</dbReference>
<comment type="subcellular location">
    <subcellularLocation>
        <location evidence="1 12">Cell membrane</location>
        <topology evidence="1 12">Multi-pass membrane protein</topology>
    </subcellularLocation>
</comment>
<evidence type="ECO:0000256" key="10">
    <source>
        <dbReference type="ARBA" id="ARBA00023136"/>
    </source>
</evidence>
<comment type="function">
    <text evidence="11 12">Involved in protein export. Participates in an early event of protein translocation.</text>
</comment>
<keyword evidence="4 12" id="KW-0813">Transport</keyword>
<keyword evidence="8 12" id="KW-1133">Transmembrane helix</keyword>
<dbReference type="InterPro" id="IPR004692">
    <property type="entry name" value="SecG"/>
</dbReference>
<dbReference type="PRINTS" id="PR01651">
    <property type="entry name" value="SECGEXPORT"/>
</dbReference>
<evidence type="ECO:0000256" key="5">
    <source>
        <dbReference type="ARBA" id="ARBA00022475"/>
    </source>
</evidence>
<evidence type="ECO:0000256" key="13">
    <source>
        <dbReference type="SAM" id="MobiDB-lite"/>
    </source>
</evidence>
<evidence type="ECO:0000313" key="14">
    <source>
        <dbReference type="EMBL" id="RAX40122.1"/>
    </source>
</evidence>
<evidence type="ECO:0000256" key="11">
    <source>
        <dbReference type="ARBA" id="ARBA00025182"/>
    </source>
</evidence>
<evidence type="ECO:0000256" key="9">
    <source>
        <dbReference type="ARBA" id="ARBA00023010"/>
    </source>
</evidence>
<dbReference type="GO" id="GO:0009306">
    <property type="term" value="P:protein secretion"/>
    <property type="evidence" value="ECO:0007669"/>
    <property type="project" value="UniProtKB-UniRule"/>
</dbReference>
<evidence type="ECO:0000256" key="8">
    <source>
        <dbReference type="ARBA" id="ARBA00022989"/>
    </source>
</evidence>
<dbReference type="EMBL" id="QMKK01000043">
    <property type="protein sequence ID" value="RAX40122.1"/>
    <property type="molecule type" value="Genomic_DNA"/>
</dbReference>
<evidence type="ECO:0000256" key="3">
    <source>
        <dbReference type="ARBA" id="ARBA00017876"/>
    </source>
</evidence>
<protein>
    <recommendedName>
        <fullName evidence="3 12">Protein-export membrane protein SecG</fullName>
    </recommendedName>
</protein>
<dbReference type="PANTHER" id="PTHR34182">
    <property type="entry name" value="PROTEIN-EXPORT MEMBRANE PROTEIN SECG"/>
    <property type="match status" value="1"/>
</dbReference>
<evidence type="ECO:0000256" key="4">
    <source>
        <dbReference type="ARBA" id="ARBA00022448"/>
    </source>
</evidence>
<dbReference type="PANTHER" id="PTHR34182:SF1">
    <property type="entry name" value="PROTEIN-EXPORT MEMBRANE PROTEIN SECG"/>
    <property type="match status" value="1"/>
</dbReference>
<evidence type="ECO:0000256" key="7">
    <source>
        <dbReference type="ARBA" id="ARBA00022927"/>
    </source>
</evidence>
<dbReference type="Pfam" id="PF03840">
    <property type="entry name" value="SecG"/>
    <property type="match status" value="1"/>
</dbReference>
<dbReference type="AlphaFoldDB" id="A0A329YE37"/>
<feature type="region of interest" description="Disordered" evidence="13">
    <location>
        <begin position="90"/>
        <end position="175"/>
    </location>
</feature>
<comment type="caution">
    <text evidence="12">Lacks conserved residue(s) required for the propagation of feature annotation.</text>
</comment>
<evidence type="ECO:0000256" key="6">
    <source>
        <dbReference type="ARBA" id="ARBA00022692"/>
    </source>
</evidence>
<evidence type="ECO:0000256" key="1">
    <source>
        <dbReference type="ARBA" id="ARBA00004651"/>
    </source>
</evidence>
<dbReference type="GO" id="GO:0043952">
    <property type="term" value="P:protein transport by the Sec complex"/>
    <property type="evidence" value="ECO:0007669"/>
    <property type="project" value="TreeGrafter"/>
</dbReference>
<feature type="compositionally biased region" description="Low complexity" evidence="13">
    <location>
        <begin position="125"/>
        <end position="166"/>
    </location>
</feature>
<sequence>MQTVLLVIYLMIVVALIGVVLIQRSEGGGLGIGGGSGFMSARGTANALTRTTAILAALFFALALGMNVLSRFEARPTDILNRIPSTAGQGNGILDSLGGQKSPAPATTQPKPADNSGVPNSGAVAPQSQATPPSTTSQPAATAPAQQAPAATGQQTAPATTTPAPADNGGVPTGK</sequence>
<organism evidence="14 15">
    <name type="scientific">Rhizobium tropici</name>
    <dbReference type="NCBI Taxonomy" id="398"/>
    <lineage>
        <taxon>Bacteria</taxon>
        <taxon>Pseudomonadati</taxon>
        <taxon>Pseudomonadota</taxon>
        <taxon>Alphaproteobacteria</taxon>
        <taxon>Hyphomicrobiales</taxon>
        <taxon>Rhizobiaceae</taxon>
        <taxon>Rhizobium/Agrobacterium group</taxon>
        <taxon>Rhizobium</taxon>
    </lineage>
</organism>
<feature type="transmembrane region" description="Helical" evidence="12">
    <location>
        <begin position="51"/>
        <end position="69"/>
    </location>
</feature>
<accession>A0A329YE37</accession>